<evidence type="ECO:0000313" key="4">
    <source>
        <dbReference type="Proteomes" id="UP000068243"/>
    </source>
</evidence>
<evidence type="ECO:0000256" key="1">
    <source>
        <dbReference type="ARBA" id="ARBA00029464"/>
    </source>
</evidence>
<name>A0A100I8T9_ASPNG</name>
<dbReference type="ESTHER" id="aspng-a0a100i8t9">
    <property type="family name" value="Thiohydrolase"/>
</dbReference>
<dbReference type="AlphaFoldDB" id="A0A100I8T9"/>
<dbReference type="SUPFAM" id="SSF53474">
    <property type="entry name" value="alpha/beta-Hydrolases"/>
    <property type="match status" value="1"/>
</dbReference>
<dbReference type="EMBL" id="BCMY01000002">
    <property type="protein sequence ID" value="GAQ36797.1"/>
    <property type="molecule type" value="Genomic_DNA"/>
</dbReference>
<dbReference type="Gene3D" id="3.40.50.1820">
    <property type="entry name" value="alpha/beta hydrolase"/>
    <property type="match status" value="1"/>
</dbReference>
<protein>
    <recommendedName>
        <fullName evidence="2">AB hydrolase-1 domain-containing protein</fullName>
    </recommendedName>
</protein>
<proteinExistence type="inferred from homology"/>
<dbReference type="Pfam" id="PF12697">
    <property type="entry name" value="Abhydrolase_6"/>
    <property type="match status" value="1"/>
</dbReference>
<sequence length="303" mass="33779">MTLTEESVSFPTLDGVTLRGSLYPAPTRGPAIIMTPGFNSLPSMLGLPDVAHYFHLHGYTVLLYSPRNTGASDGSPRHEIDPSQQTSDYSDAISFLSTLERVKPAEIFIWGISFSASVALCTAALDKRIRAVIAVAPLTAFTLPPDKQPQVLSRCMQDRTAQLHGNEPFYLPMLRKDGTNPAGFGTGIDRERYGRLVTAGRELAPGHVNRTTIQSYYKLIMWQPFPLWETMVAPTPCLWVIPELDQLSPAERQRHYFDKMKGESKQMWLQEGVGHMDVVQGEHLEGLMGVMFRFLENVIQGTL</sequence>
<comment type="similarity">
    <text evidence="1">Belongs to the polyketide transferase af380 family.</text>
</comment>
<dbReference type="InterPro" id="IPR000073">
    <property type="entry name" value="AB_hydrolase_1"/>
</dbReference>
<dbReference type="PANTHER" id="PTHR47751">
    <property type="entry name" value="SUPERFAMILY HYDROLASE, PUTATIVE (AFU_ORTHOLOGUE AFUA_2G16580)-RELATED"/>
    <property type="match status" value="1"/>
</dbReference>
<accession>A0A100I8T9</accession>
<dbReference type="InterPro" id="IPR051411">
    <property type="entry name" value="Polyketide_trans_af380"/>
</dbReference>
<evidence type="ECO:0000259" key="2">
    <source>
        <dbReference type="Pfam" id="PF12697"/>
    </source>
</evidence>
<reference evidence="4" key="1">
    <citation type="journal article" date="2016" name="Genome Announc.">
        <title>Draft genome sequence of Aspergillus niger strain An76.</title>
        <authorList>
            <person name="Gong W."/>
            <person name="Cheng Z."/>
            <person name="Zhang H."/>
            <person name="Liu L."/>
            <person name="Gao P."/>
            <person name="Wang L."/>
        </authorList>
    </citation>
    <scope>NUCLEOTIDE SEQUENCE [LARGE SCALE GENOMIC DNA]</scope>
    <source>
        <strain evidence="4">An76</strain>
    </source>
</reference>
<dbReference type="Gene3D" id="1.10.10.800">
    <property type="match status" value="1"/>
</dbReference>
<evidence type="ECO:0000313" key="3">
    <source>
        <dbReference type="EMBL" id="GAQ36797.1"/>
    </source>
</evidence>
<dbReference type="InterPro" id="IPR029058">
    <property type="entry name" value="AB_hydrolase_fold"/>
</dbReference>
<dbReference type="OMA" id="PNYENRT"/>
<comment type="caution">
    <text evidence="3">The sequence shown here is derived from an EMBL/GenBank/DDBJ whole genome shotgun (WGS) entry which is preliminary data.</text>
</comment>
<dbReference type="Proteomes" id="UP000068243">
    <property type="component" value="Unassembled WGS sequence"/>
</dbReference>
<gene>
    <name evidence="3" type="ORF">ABL_01861</name>
</gene>
<feature type="domain" description="AB hydrolase-1" evidence="2">
    <location>
        <begin position="54"/>
        <end position="278"/>
    </location>
</feature>
<organism evidence="3 4">
    <name type="scientific">Aspergillus niger</name>
    <dbReference type="NCBI Taxonomy" id="5061"/>
    <lineage>
        <taxon>Eukaryota</taxon>
        <taxon>Fungi</taxon>
        <taxon>Dikarya</taxon>
        <taxon>Ascomycota</taxon>
        <taxon>Pezizomycotina</taxon>
        <taxon>Eurotiomycetes</taxon>
        <taxon>Eurotiomycetidae</taxon>
        <taxon>Eurotiales</taxon>
        <taxon>Aspergillaceae</taxon>
        <taxon>Aspergillus</taxon>
        <taxon>Aspergillus subgen. Circumdati</taxon>
    </lineage>
</organism>
<dbReference type="OrthoDB" id="2498029at2759"/>
<dbReference type="PANTHER" id="PTHR47751:SF2">
    <property type="entry name" value="DLTD N-TERMINAL DOMAIN PROTEIN (AFU_ORTHOLOGUE AFUA_8G00380)-RELATED"/>
    <property type="match status" value="1"/>
</dbReference>